<sequence>AERERARCAAHAQSRARRARFGSLPREARQASGSVPKKCPMKAKLAEQNTRSQRGEEEEEEEEEGLGHWAKALRHTGEHSERFLDMDGTSSPNWRSVPIEHRRGDTGHGIATAAARCRTKLTPREEEEAAEKEQEEEGGRREKGWASTAQVRFRKSGGTK</sequence>
<evidence type="ECO:0000313" key="3">
    <source>
        <dbReference type="Proteomes" id="UP001189429"/>
    </source>
</evidence>
<reference evidence="2" key="1">
    <citation type="submission" date="2023-10" db="EMBL/GenBank/DDBJ databases">
        <authorList>
            <person name="Chen Y."/>
            <person name="Shah S."/>
            <person name="Dougan E. K."/>
            <person name="Thang M."/>
            <person name="Chan C."/>
        </authorList>
    </citation>
    <scope>NUCLEOTIDE SEQUENCE [LARGE SCALE GENOMIC DNA]</scope>
</reference>
<evidence type="ECO:0000313" key="2">
    <source>
        <dbReference type="EMBL" id="CAK0823948.1"/>
    </source>
</evidence>
<keyword evidence="3" id="KW-1185">Reference proteome</keyword>
<name>A0ABN9S118_9DINO</name>
<feature type="region of interest" description="Disordered" evidence="1">
    <location>
        <begin position="1"/>
        <end position="66"/>
    </location>
</feature>
<proteinExistence type="predicted"/>
<feature type="compositionally biased region" description="Acidic residues" evidence="1">
    <location>
        <begin position="125"/>
        <end position="136"/>
    </location>
</feature>
<dbReference type="EMBL" id="CAUYUJ010008439">
    <property type="protein sequence ID" value="CAK0823948.1"/>
    <property type="molecule type" value="Genomic_DNA"/>
</dbReference>
<comment type="caution">
    <text evidence="2">The sequence shown here is derived from an EMBL/GenBank/DDBJ whole genome shotgun (WGS) entry which is preliminary data.</text>
</comment>
<feature type="region of interest" description="Disordered" evidence="1">
    <location>
        <begin position="82"/>
        <end position="160"/>
    </location>
</feature>
<organism evidence="2 3">
    <name type="scientific">Prorocentrum cordatum</name>
    <dbReference type="NCBI Taxonomy" id="2364126"/>
    <lineage>
        <taxon>Eukaryota</taxon>
        <taxon>Sar</taxon>
        <taxon>Alveolata</taxon>
        <taxon>Dinophyceae</taxon>
        <taxon>Prorocentrales</taxon>
        <taxon>Prorocentraceae</taxon>
        <taxon>Prorocentrum</taxon>
    </lineage>
</organism>
<feature type="non-terminal residue" evidence="2">
    <location>
        <position position="1"/>
    </location>
</feature>
<accession>A0ABN9S118</accession>
<evidence type="ECO:0000256" key="1">
    <source>
        <dbReference type="SAM" id="MobiDB-lite"/>
    </source>
</evidence>
<gene>
    <name evidence="2" type="ORF">PCOR1329_LOCUS24496</name>
</gene>
<dbReference type="Proteomes" id="UP001189429">
    <property type="component" value="Unassembled WGS sequence"/>
</dbReference>
<protein>
    <submittedName>
        <fullName evidence="2">Uncharacterized protein</fullName>
    </submittedName>
</protein>